<protein>
    <submittedName>
        <fullName evidence="5">AraC family transcriptional regulator</fullName>
    </submittedName>
</protein>
<dbReference type="PANTHER" id="PTHR46796">
    <property type="entry name" value="HTH-TYPE TRANSCRIPTIONAL ACTIVATOR RHAS-RELATED"/>
    <property type="match status" value="1"/>
</dbReference>
<proteinExistence type="predicted"/>
<dbReference type="RefSeq" id="WP_327101069.1">
    <property type="nucleotide sequence ID" value="NZ_CP109149.1"/>
</dbReference>
<evidence type="ECO:0000256" key="1">
    <source>
        <dbReference type="ARBA" id="ARBA00023015"/>
    </source>
</evidence>
<dbReference type="PROSITE" id="PS01124">
    <property type="entry name" value="HTH_ARAC_FAMILY_2"/>
    <property type="match status" value="1"/>
</dbReference>
<dbReference type="SMART" id="SM00342">
    <property type="entry name" value="HTH_ARAC"/>
    <property type="match status" value="1"/>
</dbReference>
<reference evidence="5" key="1">
    <citation type="submission" date="2022-10" db="EMBL/GenBank/DDBJ databases">
        <title>The complete genomes of actinobacterial strains from the NBC collection.</title>
        <authorList>
            <person name="Joergensen T.S."/>
            <person name="Alvarez Arevalo M."/>
            <person name="Sterndorff E.B."/>
            <person name="Faurdal D."/>
            <person name="Vuksanovic O."/>
            <person name="Mourched A.-S."/>
            <person name="Charusanti P."/>
            <person name="Shaw S."/>
            <person name="Blin K."/>
            <person name="Weber T."/>
        </authorList>
    </citation>
    <scope>NUCLEOTIDE SEQUENCE</scope>
    <source>
        <strain evidence="5">NBC_01482</strain>
    </source>
</reference>
<dbReference type="EMBL" id="CP109441">
    <property type="protein sequence ID" value="WUV48039.1"/>
    <property type="molecule type" value="Genomic_DNA"/>
</dbReference>
<dbReference type="PANTHER" id="PTHR46796:SF6">
    <property type="entry name" value="ARAC SUBFAMILY"/>
    <property type="match status" value="1"/>
</dbReference>
<evidence type="ECO:0000313" key="6">
    <source>
        <dbReference type="Proteomes" id="UP001432062"/>
    </source>
</evidence>
<accession>A0ABZ1YXT1</accession>
<dbReference type="InterPro" id="IPR009057">
    <property type="entry name" value="Homeodomain-like_sf"/>
</dbReference>
<dbReference type="InterPro" id="IPR050204">
    <property type="entry name" value="AraC_XylS_family_regulators"/>
</dbReference>
<keyword evidence="3" id="KW-0804">Transcription</keyword>
<dbReference type="InterPro" id="IPR035418">
    <property type="entry name" value="AraC-bd_2"/>
</dbReference>
<evidence type="ECO:0000256" key="2">
    <source>
        <dbReference type="ARBA" id="ARBA00023125"/>
    </source>
</evidence>
<keyword evidence="6" id="KW-1185">Reference proteome</keyword>
<sequence>MRYDELHVAGADEWTAVANSIVPMDHRYRDRNQWQVTLITQHTTSYNLLRWDQPGDRLALRTPSHIRRMPAENFYWLVVPERGSFTVADDREITCVAPGQAVLMGLDQALRLGVPSSVAFGFQIPRTEVDHAISPLGARRPVFDLDSGLGRIARNMIRDTHAERSRLTGRDFNAVCDRTTELLCMMAVGDSSPQRAHLAETAEAVRRYVRDNIGVADLRLSAVARALSWSPRQLRTALEQVGTTYREVRQDESLRAARGMLENSSTTLTIGEIAARSGFTVTWFSAAFKARFGETPREFRKRRLAETGQPASVVSRLGATAPAE</sequence>
<evidence type="ECO:0000259" key="4">
    <source>
        <dbReference type="PROSITE" id="PS01124"/>
    </source>
</evidence>
<keyword evidence="2" id="KW-0238">DNA-binding</keyword>
<dbReference type="SUPFAM" id="SSF46689">
    <property type="entry name" value="Homeodomain-like"/>
    <property type="match status" value="1"/>
</dbReference>
<dbReference type="Pfam" id="PF14525">
    <property type="entry name" value="AraC_binding_2"/>
    <property type="match status" value="1"/>
</dbReference>
<organism evidence="5 6">
    <name type="scientific">Nocardia vinacea</name>
    <dbReference type="NCBI Taxonomy" id="96468"/>
    <lineage>
        <taxon>Bacteria</taxon>
        <taxon>Bacillati</taxon>
        <taxon>Actinomycetota</taxon>
        <taxon>Actinomycetes</taxon>
        <taxon>Mycobacteriales</taxon>
        <taxon>Nocardiaceae</taxon>
        <taxon>Nocardia</taxon>
    </lineage>
</organism>
<dbReference type="InterPro" id="IPR018060">
    <property type="entry name" value="HTH_AraC"/>
</dbReference>
<feature type="domain" description="HTH araC/xylS-type" evidence="4">
    <location>
        <begin position="203"/>
        <end position="302"/>
    </location>
</feature>
<name>A0ABZ1YXT1_9NOCA</name>
<evidence type="ECO:0000313" key="5">
    <source>
        <dbReference type="EMBL" id="WUV48039.1"/>
    </source>
</evidence>
<keyword evidence="1" id="KW-0805">Transcription regulation</keyword>
<evidence type="ECO:0000256" key="3">
    <source>
        <dbReference type="ARBA" id="ARBA00023163"/>
    </source>
</evidence>
<dbReference type="Pfam" id="PF12833">
    <property type="entry name" value="HTH_18"/>
    <property type="match status" value="1"/>
</dbReference>
<gene>
    <name evidence="5" type="ORF">OG563_07475</name>
</gene>
<dbReference type="Proteomes" id="UP001432062">
    <property type="component" value="Chromosome"/>
</dbReference>
<dbReference type="Gene3D" id="1.10.10.60">
    <property type="entry name" value="Homeodomain-like"/>
    <property type="match status" value="1"/>
</dbReference>